<evidence type="ECO:0000313" key="2">
    <source>
        <dbReference type="EMBL" id="MDA3615216.1"/>
    </source>
</evidence>
<dbReference type="EMBL" id="JAQGEF010000011">
    <property type="protein sequence ID" value="MDA3615216.1"/>
    <property type="molecule type" value="Genomic_DNA"/>
</dbReference>
<dbReference type="Proteomes" id="UP001210231">
    <property type="component" value="Unassembled WGS sequence"/>
</dbReference>
<dbReference type="Pfam" id="PF22818">
    <property type="entry name" value="ApeI-like"/>
    <property type="match status" value="1"/>
</dbReference>
<name>A0ABT4UK41_9BACT</name>
<dbReference type="InterPro" id="IPR029069">
    <property type="entry name" value="HotDog_dom_sf"/>
</dbReference>
<comment type="caution">
    <text evidence="2">The sequence shown here is derived from an EMBL/GenBank/DDBJ whole genome shotgun (WGS) entry which is preliminary data.</text>
</comment>
<gene>
    <name evidence="2" type="ORF">O3P16_10390</name>
</gene>
<reference evidence="2 3" key="1">
    <citation type="submission" date="2022-12" db="EMBL/GenBank/DDBJ databases">
        <title>Chitinophagaceae gen. sp. nov., a new member of the family Chitinophagaceae, isolated from soil in a chemical factory.</title>
        <authorList>
            <person name="Ke Z."/>
        </authorList>
    </citation>
    <scope>NUCLEOTIDE SEQUENCE [LARGE SCALE GENOMIC DNA]</scope>
    <source>
        <strain evidence="2 3">LY-5</strain>
    </source>
</reference>
<keyword evidence="3" id="KW-1185">Reference proteome</keyword>
<feature type="domain" description="ApeI dehydratase-like" evidence="1">
    <location>
        <begin position="16"/>
        <end position="92"/>
    </location>
</feature>
<evidence type="ECO:0000259" key="1">
    <source>
        <dbReference type="Pfam" id="PF22818"/>
    </source>
</evidence>
<organism evidence="2 3">
    <name type="scientific">Polluticaenibacter yanchengensis</name>
    <dbReference type="NCBI Taxonomy" id="3014562"/>
    <lineage>
        <taxon>Bacteria</taxon>
        <taxon>Pseudomonadati</taxon>
        <taxon>Bacteroidota</taxon>
        <taxon>Chitinophagia</taxon>
        <taxon>Chitinophagales</taxon>
        <taxon>Chitinophagaceae</taxon>
        <taxon>Polluticaenibacter</taxon>
    </lineage>
</organism>
<protein>
    <submittedName>
        <fullName evidence="2">3-hydroxyacyl-ACP dehydratase</fullName>
    </submittedName>
</protein>
<proteinExistence type="predicted"/>
<sequence>MLKEHFYILNTLNAVSNEKHLANITLVKSHVIFRAHFPGNPVTPGVCMMQVIKELLERITGKGMTLIKSGDIKFTALINPFENDNLDIELDILPLDDGIRLKAQVSFNTTLALKMNGNYKFL</sequence>
<dbReference type="Gene3D" id="3.10.129.10">
    <property type="entry name" value="Hotdog Thioesterase"/>
    <property type="match status" value="1"/>
</dbReference>
<dbReference type="SUPFAM" id="SSF54637">
    <property type="entry name" value="Thioesterase/thiol ester dehydrase-isomerase"/>
    <property type="match status" value="1"/>
</dbReference>
<dbReference type="InterPro" id="IPR054545">
    <property type="entry name" value="ApeI-like"/>
</dbReference>
<dbReference type="RefSeq" id="WP_407031541.1">
    <property type="nucleotide sequence ID" value="NZ_JAQGEF010000011.1"/>
</dbReference>
<evidence type="ECO:0000313" key="3">
    <source>
        <dbReference type="Proteomes" id="UP001210231"/>
    </source>
</evidence>
<accession>A0ABT4UK41</accession>